<organism evidence="3 4">
    <name type="scientific">Catellatospora methionotrophica</name>
    <dbReference type="NCBI Taxonomy" id="121620"/>
    <lineage>
        <taxon>Bacteria</taxon>
        <taxon>Bacillati</taxon>
        <taxon>Actinomycetota</taxon>
        <taxon>Actinomycetes</taxon>
        <taxon>Micromonosporales</taxon>
        <taxon>Micromonosporaceae</taxon>
        <taxon>Catellatospora</taxon>
    </lineage>
</organism>
<dbReference type="EMBL" id="BONJ01000001">
    <property type="protein sequence ID" value="GIG12501.1"/>
    <property type="molecule type" value="Genomic_DNA"/>
</dbReference>
<feature type="region of interest" description="Disordered" evidence="1">
    <location>
        <begin position="1"/>
        <end position="38"/>
    </location>
</feature>
<dbReference type="Gene3D" id="3.90.1150.200">
    <property type="match status" value="1"/>
</dbReference>
<dbReference type="SUPFAM" id="SSF159888">
    <property type="entry name" value="YdhG-like"/>
    <property type="match status" value="1"/>
</dbReference>
<gene>
    <name evidence="3" type="ORF">Cme02nite_08330</name>
</gene>
<proteinExistence type="predicted"/>
<dbReference type="Pfam" id="PF08818">
    <property type="entry name" value="DUF1801"/>
    <property type="match status" value="1"/>
</dbReference>
<keyword evidence="4" id="KW-1185">Reference proteome</keyword>
<name>A0A8J3LCJ1_9ACTN</name>
<reference evidence="3" key="1">
    <citation type="submission" date="2021-01" db="EMBL/GenBank/DDBJ databases">
        <title>Whole genome shotgun sequence of Catellatospora methionotrophica NBRC 14553.</title>
        <authorList>
            <person name="Komaki H."/>
            <person name="Tamura T."/>
        </authorList>
    </citation>
    <scope>NUCLEOTIDE SEQUENCE</scope>
    <source>
        <strain evidence="3">NBRC 14553</strain>
    </source>
</reference>
<feature type="domain" description="YdhG-like" evidence="2">
    <location>
        <begin position="59"/>
        <end position="149"/>
    </location>
</feature>
<evidence type="ECO:0000313" key="3">
    <source>
        <dbReference type="EMBL" id="GIG12501.1"/>
    </source>
</evidence>
<evidence type="ECO:0000256" key="1">
    <source>
        <dbReference type="SAM" id="MobiDB-lite"/>
    </source>
</evidence>
<feature type="compositionally biased region" description="Basic and acidic residues" evidence="1">
    <location>
        <begin position="7"/>
        <end position="28"/>
    </location>
</feature>
<comment type="caution">
    <text evidence="3">The sequence shown here is derived from an EMBL/GenBank/DDBJ whole genome shotgun (WGS) entry which is preliminary data.</text>
</comment>
<dbReference type="Proteomes" id="UP000660339">
    <property type="component" value="Unassembled WGS sequence"/>
</dbReference>
<evidence type="ECO:0000313" key="4">
    <source>
        <dbReference type="Proteomes" id="UP000660339"/>
    </source>
</evidence>
<accession>A0A8J3LCJ1</accession>
<evidence type="ECO:0000259" key="2">
    <source>
        <dbReference type="Pfam" id="PF08818"/>
    </source>
</evidence>
<protein>
    <recommendedName>
        <fullName evidence="2">YdhG-like domain-containing protein</fullName>
    </recommendedName>
</protein>
<dbReference type="InterPro" id="IPR014922">
    <property type="entry name" value="YdhG-like"/>
</dbReference>
<sequence>MKSSKPAAEKYDGFTEEERGAMKDRAGELKAAARRPRGAKADEESAVLEKIAEMGDADRAIAERLHAIIKENAPDLTARLWYGMPAYARDGKVLCFFQNAQKFKTRYCTLGFNDVASLDDGTMWPTAYALTKLTAADETRIAALVKKAVS</sequence>
<dbReference type="RefSeq" id="WP_166385077.1">
    <property type="nucleotide sequence ID" value="NZ_BAAATT010000033.1"/>
</dbReference>
<dbReference type="AlphaFoldDB" id="A0A8J3LCJ1"/>